<dbReference type="InterPro" id="IPR000709">
    <property type="entry name" value="Leu_Ile_Val-bd"/>
</dbReference>
<dbReference type="PANTHER" id="PTHR47151">
    <property type="entry name" value="LEU/ILE/VAL-BINDING ABC TRANSPORTER SUBUNIT"/>
    <property type="match status" value="1"/>
</dbReference>
<dbReference type="Gene3D" id="3.40.50.2300">
    <property type="match status" value="2"/>
</dbReference>
<keyword evidence="3 5" id="KW-0732">Signal</keyword>
<accession>A0A6I4VYJ9</accession>
<feature type="domain" description="Leucine-binding protein" evidence="6">
    <location>
        <begin position="32"/>
        <end position="361"/>
    </location>
</feature>
<dbReference type="PANTHER" id="PTHR47151:SF2">
    <property type="entry name" value="AMINO ACID BINDING PROTEIN"/>
    <property type="match status" value="1"/>
</dbReference>
<gene>
    <name evidence="7" type="ORF">GSM42_19880</name>
</gene>
<dbReference type="RefSeq" id="WP_160803307.1">
    <property type="nucleotide sequence ID" value="NZ_WUUL01000023.1"/>
</dbReference>
<proteinExistence type="inferred from homology"/>
<dbReference type="GO" id="GO:0006865">
    <property type="term" value="P:amino acid transport"/>
    <property type="evidence" value="ECO:0007669"/>
    <property type="project" value="UniProtKB-KW"/>
</dbReference>
<dbReference type="PROSITE" id="PS51257">
    <property type="entry name" value="PROKAR_LIPOPROTEIN"/>
    <property type="match status" value="1"/>
</dbReference>
<reference evidence="7 8" key="1">
    <citation type="submission" date="2019-12" db="EMBL/GenBank/DDBJ databases">
        <title>Whole-genome analyses of novel actinobacteria.</title>
        <authorList>
            <person name="Sahin N."/>
            <person name="Saygin H."/>
        </authorList>
    </citation>
    <scope>NUCLEOTIDE SEQUENCE [LARGE SCALE GENOMIC DNA]</scope>
    <source>
        <strain evidence="7 8">KC615</strain>
    </source>
</reference>
<evidence type="ECO:0000313" key="7">
    <source>
        <dbReference type="EMBL" id="MXQ55943.1"/>
    </source>
</evidence>
<feature type="signal peptide" evidence="5">
    <location>
        <begin position="1"/>
        <end position="22"/>
    </location>
</feature>
<evidence type="ECO:0000256" key="1">
    <source>
        <dbReference type="ARBA" id="ARBA00010062"/>
    </source>
</evidence>
<keyword evidence="8" id="KW-1185">Reference proteome</keyword>
<dbReference type="InterPro" id="IPR028082">
    <property type="entry name" value="Peripla_BP_I"/>
</dbReference>
<dbReference type="AlphaFoldDB" id="A0A6I4VYJ9"/>
<dbReference type="CDD" id="cd06342">
    <property type="entry name" value="PBP1_ABC_LIVBP-like"/>
    <property type="match status" value="1"/>
</dbReference>
<name>A0A6I4VYJ9_9BACL</name>
<protein>
    <submittedName>
        <fullName evidence="7">ABC transporter substrate-binding protein</fullName>
    </submittedName>
</protein>
<keyword evidence="4" id="KW-0029">Amino-acid transport</keyword>
<dbReference type="SUPFAM" id="SSF53822">
    <property type="entry name" value="Periplasmic binding protein-like I"/>
    <property type="match status" value="1"/>
</dbReference>
<evidence type="ECO:0000256" key="4">
    <source>
        <dbReference type="ARBA" id="ARBA00022970"/>
    </source>
</evidence>
<feature type="chain" id="PRO_5039627710" evidence="5">
    <location>
        <begin position="23"/>
        <end position="390"/>
    </location>
</feature>
<evidence type="ECO:0000256" key="2">
    <source>
        <dbReference type="ARBA" id="ARBA00022448"/>
    </source>
</evidence>
<sequence length="390" mass="41820">MQMRKVFLIGLSLSLLSISAIGCSNNSSGNVIKVATQSPLSGNQATVGEAIKNGAQLAIDDHVEAFKKLGFDLKLAPYDDQADPKKGVANAQSIGADPSILGVVGHYNSGVAIPSATTYQKNKLVMVSPANTAVELTESGNKSVHRIVARDDVQGSADANYATNKLHAKNIFIIQDKTAYGQGISSKFQKQAEANGAKIAGNEGITSGEKDFSGVLNQVAAAKPDFIFYGGIYSEFGILVKQAREKGITVPMMGGDGVDSSDMYTIAGDAIKDVYYSTTAADVSNTTEGKKWAEKYKAKFNKEPQSYAYYGYDAMNVLLKGLEDAIKKNGNKKPNREQVLDAVHAIKDYQGIATKVSFDDKGDNDFAKIFIHKFENKQYPGPLVGEEGKQ</sequence>
<evidence type="ECO:0000256" key="5">
    <source>
        <dbReference type="SAM" id="SignalP"/>
    </source>
</evidence>
<dbReference type="PRINTS" id="PR00337">
    <property type="entry name" value="LEUILEVALBP"/>
</dbReference>
<dbReference type="Pfam" id="PF13458">
    <property type="entry name" value="Peripla_BP_6"/>
    <property type="match status" value="1"/>
</dbReference>
<dbReference type="EMBL" id="WUUL01000023">
    <property type="protein sequence ID" value="MXQ55943.1"/>
    <property type="molecule type" value="Genomic_DNA"/>
</dbReference>
<evidence type="ECO:0000259" key="6">
    <source>
        <dbReference type="Pfam" id="PF13458"/>
    </source>
</evidence>
<dbReference type="InterPro" id="IPR028081">
    <property type="entry name" value="Leu-bd"/>
</dbReference>
<evidence type="ECO:0000313" key="8">
    <source>
        <dbReference type="Proteomes" id="UP000430692"/>
    </source>
</evidence>
<organism evidence="7 8">
    <name type="scientific">Shimazuella alba</name>
    <dbReference type="NCBI Taxonomy" id="2690964"/>
    <lineage>
        <taxon>Bacteria</taxon>
        <taxon>Bacillati</taxon>
        <taxon>Bacillota</taxon>
        <taxon>Bacilli</taxon>
        <taxon>Bacillales</taxon>
        <taxon>Thermoactinomycetaceae</taxon>
        <taxon>Shimazuella</taxon>
    </lineage>
</organism>
<evidence type="ECO:0000256" key="3">
    <source>
        <dbReference type="ARBA" id="ARBA00022729"/>
    </source>
</evidence>
<comment type="similarity">
    <text evidence="1">Belongs to the leucine-binding protein family.</text>
</comment>
<keyword evidence="2" id="KW-0813">Transport</keyword>
<dbReference type="Proteomes" id="UP000430692">
    <property type="component" value="Unassembled WGS sequence"/>
</dbReference>
<comment type="caution">
    <text evidence="7">The sequence shown here is derived from an EMBL/GenBank/DDBJ whole genome shotgun (WGS) entry which is preliminary data.</text>
</comment>